<dbReference type="EMBL" id="CP034791">
    <property type="protein sequence ID" value="AZT89335.1"/>
    <property type="molecule type" value="Genomic_DNA"/>
</dbReference>
<dbReference type="InterPro" id="IPR036291">
    <property type="entry name" value="NAD(P)-bd_dom_sf"/>
</dbReference>
<accession>A0A3T0D2C4</accession>
<dbReference type="PANTHER" id="PTHR43833:SF5">
    <property type="entry name" value="TRK SYSTEM POTASSIUM UPTAKE PROTEIN TRKA"/>
    <property type="match status" value="1"/>
</dbReference>
<keyword evidence="1" id="KW-0813">Transport</keyword>
<dbReference type="InterPro" id="IPR036721">
    <property type="entry name" value="RCK_C_sf"/>
</dbReference>
<keyword evidence="4" id="KW-0406">Ion transport</keyword>
<gene>
    <name evidence="6" type="ORF">ELD05_00775</name>
</gene>
<dbReference type="SUPFAM" id="SSF116726">
    <property type="entry name" value="TrkA C-terminal domain-like"/>
    <property type="match status" value="1"/>
</dbReference>
<dbReference type="SUPFAM" id="SSF51735">
    <property type="entry name" value="NAD(P)-binding Rossmann-fold domains"/>
    <property type="match status" value="1"/>
</dbReference>
<dbReference type="Gene3D" id="3.40.50.720">
    <property type="entry name" value="NAD(P)-binding Rossmann-like Domain"/>
    <property type="match status" value="1"/>
</dbReference>
<keyword evidence="3" id="KW-0630">Potassium</keyword>
<evidence type="ECO:0000313" key="7">
    <source>
        <dbReference type="Proteomes" id="UP000282930"/>
    </source>
</evidence>
<keyword evidence="2" id="KW-0633">Potassium transport</keyword>
<feature type="domain" description="RCK N-terminal" evidence="5">
    <location>
        <begin position="1"/>
        <end position="120"/>
    </location>
</feature>
<dbReference type="PANTHER" id="PTHR43833">
    <property type="entry name" value="POTASSIUM CHANNEL PROTEIN 2-RELATED-RELATED"/>
    <property type="match status" value="1"/>
</dbReference>
<evidence type="ECO:0000259" key="5">
    <source>
        <dbReference type="PROSITE" id="PS51201"/>
    </source>
</evidence>
<evidence type="ECO:0000256" key="1">
    <source>
        <dbReference type="ARBA" id="ARBA00022448"/>
    </source>
</evidence>
<dbReference type="KEGG" id="ccha:ELD05_00775"/>
<dbReference type="AlphaFoldDB" id="A0A3T0D2C4"/>
<evidence type="ECO:0000256" key="4">
    <source>
        <dbReference type="ARBA" id="ARBA00023065"/>
    </source>
</evidence>
<organism evidence="6 7">
    <name type="scientific">Caldicellulosiruptor changbaiensis</name>
    <dbReference type="NCBI Taxonomy" id="1222016"/>
    <lineage>
        <taxon>Bacteria</taxon>
        <taxon>Bacillati</taxon>
        <taxon>Bacillota</taxon>
        <taxon>Bacillota incertae sedis</taxon>
        <taxon>Caldicellulosiruptorales</taxon>
        <taxon>Caldicellulosiruptoraceae</taxon>
        <taxon>Caldicellulosiruptor</taxon>
    </lineage>
</organism>
<dbReference type="Pfam" id="PF02254">
    <property type="entry name" value="TrkA_N"/>
    <property type="match status" value="1"/>
</dbReference>
<evidence type="ECO:0000256" key="2">
    <source>
        <dbReference type="ARBA" id="ARBA00022538"/>
    </source>
</evidence>
<proteinExistence type="predicted"/>
<evidence type="ECO:0000313" key="6">
    <source>
        <dbReference type="EMBL" id="AZT89335.1"/>
    </source>
</evidence>
<reference evidence="6 7" key="1">
    <citation type="submission" date="2018-12" db="EMBL/GenBank/DDBJ databases">
        <title>Genome sequence from the cellulolytic species, Caldicellulosiruptor changbaiensis.</title>
        <authorList>
            <person name="Blumer-Schuette S.E."/>
            <person name="Mendoza C."/>
        </authorList>
    </citation>
    <scope>NUCLEOTIDE SEQUENCE [LARGE SCALE GENOMIC DNA]</scope>
    <source>
        <strain evidence="6 7">CBS-Z</strain>
    </source>
</reference>
<sequence length="206" mass="23241">MYIIVVGCGKVGSTLAKSLADEGHDVVVIDSDAKNFERLGPDFNGMKIQGVVIDEDVLKQAGIERADALAAVTPDDSTNIMTAQIAEEIYQVPKVIARIYDPLREDIFHSLGLETICPTTLAVEYIKSILLSREIRHKHRFGKDDVFFKYVTPKRDDIGKGLDKIVLPENCYLFGIIRNEHFYFKNKNIKLQENDIMVIAEKKVNQ</sequence>
<dbReference type="InterPro" id="IPR006036">
    <property type="entry name" value="K_uptake_TrkA"/>
</dbReference>
<dbReference type="InterPro" id="IPR050721">
    <property type="entry name" value="Trk_Ktr_HKT_K-transport"/>
</dbReference>
<dbReference type="PROSITE" id="PS51201">
    <property type="entry name" value="RCK_N"/>
    <property type="match status" value="1"/>
</dbReference>
<keyword evidence="7" id="KW-1185">Reference proteome</keyword>
<dbReference type="InterPro" id="IPR003148">
    <property type="entry name" value="RCK_N"/>
</dbReference>
<protein>
    <submittedName>
        <fullName evidence="6">TrkA family potassium uptake protein</fullName>
    </submittedName>
</protein>
<dbReference type="GO" id="GO:0005886">
    <property type="term" value="C:plasma membrane"/>
    <property type="evidence" value="ECO:0007669"/>
    <property type="project" value="InterPro"/>
</dbReference>
<dbReference type="Proteomes" id="UP000282930">
    <property type="component" value="Chromosome"/>
</dbReference>
<dbReference type="RefSeq" id="WP_127350959.1">
    <property type="nucleotide sequence ID" value="NZ_CP034791.1"/>
</dbReference>
<evidence type="ECO:0000256" key="3">
    <source>
        <dbReference type="ARBA" id="ARBA00022958"/>
    </source>
</evidence>
<name>A0A3T0D2C4_9FIRM</name>
<dbReference type="PRINTS" id="PR00335">
    <property type="entry name" value="KUPTAKETRKA"/>
</dbReference>
<dbReference type="GO" id="GO:0015079">
    <property type="term" value="F:potassium ion transmembrane transporter activity"/>
    <property type="evidence" value="ECO:0007669"/>
    <property type="project" value="InterPro"/>
</dbReference>